<dbReference type="RefSeq" id="WP_136361044.1">
    <property type="nucleotide sequence ID" value="NZ_VRYN01000021.1"/>
</dbReference>
<evidence type="ECO:0000256" key="1">
    <source>
        <dbReference type="ARBA" id="ARBA00022679"/>
    </source>
</evidence>
<dbReference type="CDD" id="cd03801">
    <property type="entry name" value="GT4_PimA-like"/>
    <property type="match status" value="1"/>
</dbReference>
<name>A0A4D6GQR4_HALS9</name>
<accession>A0A4D6GQR4</accession>
<reference evidence="3 5" key="1">
    <citation type="journal article" date="2019" name="Microbiol. Resour. Announc.">
        <title>The Genome Sequence of the Halobacterium salinarum Type Strain Is Closely Related to That of Laboratory Strains NRC-1 and R1.</title>
        <authorList>
            <person name="Pfeiffer F."/>
            <person name="Marchfelder A."/>
            <person name="Habermann B."/>
            <person name="Dyall-Smith M.L."/>
        </authorList>
    </citation>
    <scope>NUCLEOTIDE SEQUENCE [LARGE SCALE GENOMIC DNA]</scope>
    <source>
        <strain evidence="3">91-R6</strain>
        <strain evidence="5">ATCC 33171 / DSM 3754 / JCM 8978 / NBRC 102687 / NCIMB 764 / 91-R6</strain>
    </source>
</reference>
<dbReference type="AlphaFoldDB" id="A0A4D6GQR4"/>
<proteinExistence type="predicted"/>
<dbReference type="Gene3D" id="3.40.50.2000">
    <property type="entry name" value="Glycogen Phosphorylase B"/>
    <property type="match status" value="2"/>
</dbReference>
<evidence type="ECO:0000259" key="2">
    <source>
        <dbReference type="Pfam" id="PF13439"/>
    </source>
</evidence>
<dbReference type="PANTHER" id="PTHR46401:SF2">
    <property type="entry name" value="GLYCOSYLTRANSFERASE WBBK-RELATED"/>
    <property type="match status" value="1"/>
</dbReference>
<sequence>MDAVHLTTAHKSTDTRIFDKEATSLADAGFDVGILAHDAPEGERNGVQFTDLGSAPSRTDRWWSIPKVARIAKQLDASVYHFHDPELIPVGLYLTETTDGAVVYDVHEDYSHVVTTREWIPNTVSEPLSYVIPKVERAAAKRFDAIVAVSDWIAAPLRKLGPPVTVAHNFPRTETLQPATERIEREQTHVLCYVGGIQELRGIYRMLDLLRVLRNRGVDVELWVLGAWSPDENHAQVAQFVQQHELEDYVQFPGYLDYEKMFQYLHSADVGIALLDTNHYKRGVPTKFFEYLYAGLPIVTTPVDAVSKFMPEEFCQVVSQGDAETAADAVEAALQEDHNASEMRALVGEKYSWEHESAKIINLYDHLLDENPRKQA</sequence>
<feature type="domain" description="Glycosyltransferase subfamily 4-like N-terminal" evidence="2">
    <location>
        <begin position="22"/>
        <end position="170"/>
    </location>
</feature>
<dbReference type="GeneID" id="39854130"/>
<dbReference type="PANTHER" id="PTHR46401">
    <property type="entry name" value="GLYCOSYLTRANSFERASE WBBK-RELATED"/>
    <property type="match status" value="1"/>
</dbReference>
<dbReference type="Proteomes" id="UP000323075">
    <property type="component" value="Unassembled WGS sequence"/>
</dbReference>
<protein>
    <submittedName>
        <fullName evidence="4">Glycosyltransferase involved in cell wall bisynthesis</fullName>
    </submittedName>
    <submittedName>
        <fullName evidence="3">Putative glycosyltransferase, type 1</fullName>
    </submittedName>
</protein>
<evidence type="ECO:0000313" key="3">
    <source>
        <dbReference type="EMBL" id="QCC43993.1"/>
    </source>
</evidence>
<dbReference type="SUPFAM" id="SSF53756">
    <property type="entry name" value="UDP-Glycosyltransferase/glycogen phosphorylase"/>
    <property type="match status" value="1"/>
</dbReference>
<reference evidence="4 6" key="2">
    <citation type="submission" date="2019-07" db="EMBL/GenBank/DDBJ databases">
        <title>Genomic Encyclopedia of Archaeal and Bacterial Type Strains, Phase II (KMG-II): from individual species to whole genera.</title>
        <authorList>
            <person name="Goeker M."/>
        </authorList>
    </citation>
    <scope>NUCLEOTIDE SEQUENCE [LARGE SCALE GENOMIC DNA]</scope>
    <source>
        <strain evidence="4 6">DSM 3754</strain>
    </source>
</reference>
<evidence type="ECO:0000313" key="5">
    <source>
        <dbReference type="Proteomes" id="UP000296216"/>
    </source>
</evidence>
<dbReference type="Pfam" id="PF13439">
    <property type="entry name" value="Glyco_transf_4"/>
    <property type="match status" value="1"/>
</dbReference>
<keyword evidence="1 3" id="KW-0808">Transferase</keyword>
<dbReference type="EMBL" id="VRYN01000021">
    <property type="protein sequence ID" value="TYO71779.1"/>
    <property type="molecule type" value="Genomic_DNA"/>
</dbReference>
<evidence type="ECO:0000313" key="4">
    <source>
        <dbReference type="EMBL" id="TYO71779.1"/>
    </source>
</evidence>
<dbReference type="InterPro" id="IPR028098">
    <property type="entry name" value="Glyco_trans_4-like_N"/>
</dbReference>
<dbReference type="Pfam" id="PF13692">
    <property type="entry name" value="Glyco_trans_1_4"/>
    <property type="match status" value="1"/>
</dbReference>
<dbReference type="EMBL" id="CP038631">
    <property type="protein sequence ID" value="QCC43993.1"/>
    <property type="molecule type" value="Genomic_DNA"/>
</dbReference>
<dbReference type="Proteomes" id="UP000296216">
    <property type="component" value="Chromosome"/>
</dbReference>
<reference evidence="3" key="3">
    <citation type="journal article" name="MicrobiologyOpen">
        <title>Whole-genome comparison between the type strain of Halobacterium salinarum (DSM 3754(T)) and the laboratory strains R1 and NRC-1.</title>
        <authorList>
            <person name="Pfeiffer F."/>
            <person name="Losensky G."/>
            <person name="Marchfelder A."/>
            <person name="Habermann B."/>
            <person name="Dyall-Smith M."/>
        </authorList>
    </citation>
    <scope>NUCLEOTIDE SEQUENCE</scope>
    <source>
        <strain evidence="3">91-R6</strain>
    </source>
</reference>
<dbReference type="GO" id="GO:0016757">
    <property type="term" value="F:glycosyltransferase activity"/>
    <property type="evidence" value="ECO:0007669"/>
    <property type="project" value="TreeGrafter"/>
</dbReference>
<organism evidence="3 5">
    <name type="scientific">Halobacterium salinarum (strain ATCC 33171 / DSM 3754 / JCM 8978 / NBRC 102687 / NCIMB 764 / 91-R6)</name>
    <dbReference type="NCBI Taxonomy" id="2597657"/>
    <lineage>
        <taxon>Archaea</taxon>
        <taxon>Methanobacteriati</taxon>
        <taxon>Methanobacteriota</taxon>
        <taxon>Stenosarchaea group</taxon>
        <taxon>Halobacteria</taxon>
        <taxon>Halobacteriales</taxon>
        <taxon>Halobacteriaceae</taxon>
        <taxon>Halobacterium</taxon>
    </lineage>
</organism>
<evidence type="ECO:0000313" key="6">
    <source>
        <dbReference type="Proteomes" id="UP000323075"/>
    </source>
</evidence>
<gene>
    <name evidence="4" type="ORF">APQ99_02415</name>
    <name evidence="3" type="ORF">HBSAL_01285</name>
</gene>